<proteinExistence type="predicted"/>
<dbReference type="PATRIC" id="fig|86416.3.peg.3523"/>
<dbReference type="PROSITE" id="PS51918">
    <property type="entry name" value="RADICAL_SAM"/>
    <property type="match status" value="1"/>
</dbReference>
<protein>
    <submittedName>
        <fullName evidence="6">Putative Fe-S oxidoreductase</fullName>
    </submittedName>
</protein>
<keyword evidence="4" id="KW-0411">Iron-sulfur</keyword>
<dbReference type="InterPro" id="IPR050377">
    <property type="entry name" value="Radical_SAM_PqqE_MftC-like"/>
</dbReference>
<keyword evidence="7" id="KW-1185">Reference proteome</keyword>
<dbReference type="SFLD" id="SFLDG01067">
    <property type="entry name" value="SPASM/twitch_domain_containing"/>
    <property type="match status" value="1"/>
</dbReference>
<feature type="domain" description="Radical SAM core" evidence="5">
    <location>
        <begin position="14"/>
        <end position="274"/>
    </location>
</feature>
<dbReference type="PANTHER" id="PTHR11228:SF7">
    <property type="entry name" value="PQQA PEPTIDE CYCLASE"/>
    <property type="match status" value="1"/>
</dbReference>
<dbReference type="SUPFAM" id="SSF102114">
    <property type="entry name" value="Radical SAM enzymes"/>
    <property type="match status" value="1"/>
</dbReference>
<dbReference type="GO" id="GO:0003824">
    <property type="term" value="F:catalytic activity"/>
    <property type="evidence" value="ECO:0007669"/>
    <property type="project" value="InterPro"/>
</dbReference>
<dbReference type="AlphaFoldDB" id="R4K6X4"/>
<dbReference type="InterPro" id="IPR013785">
    <property type="entry name" value="Aldolase_TIM"/>
</dbReference>
<dbReference type="GO" id="GO:0046872">
    <property type="term" value="F:metal ion binding"/>
    <property type="evidence" value="ECO:0007669"/>
    <property type="project" value="UniProtKB-KW"/>
</dbReference>
<dbReference type="InterPro" id="IPR007197">
    <property type="entry name" value="rSAM"/>
</dbReference>
<dbReference type="KEGG" id="cpas:Clopa_3526"/>
<reference evidence="6 7" key="1">
    <citation type="submission" date="2012-01" db="EMBL/GenBank/DDBJ databases">
        <title>Complete sequence of chromosome of Clostridium pasteurianum BC1.</title>
        <authorList>
            <consortium name="US DOE Joint Genome Institute"/>
            <person name="Lucas S."/>
            <person name="Han J."/>
            <person name="Lapidus A."/>
            <person name="Cheng J.-F."/>
            <person name="Goodwin L."/>
            <person name="Pitluck S."/>
            <person name="Peters L."/>
            <person name="Mikhailova N."/>
            <person name="Teshima H."/>
            <person name="Detter J.C."/>
            <person name="Han C."/>
            <person name="Tapia R."/>
            <person name="Land M."/>
            <person name="Hauser L."/>
            <person name="Kyrpides N."/>
            <person name="Ivanova N."/>
            <person name="Pagani I."/>
            <person name="Dunn J."/>
            <person name="Taghavi S."/>
            <person name="Francis A."/>
            <person name="van der Lelie D."/>
            <person name="Woyke T."/>
        </authorList>
    </citation>
    <scope>NUCLEOTIDE SEQUENCE [LARGE SCALE GENOMIC DNA]</scope>
    <source>
        <strain evidence="6 7">BC1</strain>
    </source>
</reference>
<dbReference type="Gene3D" id="3.20.20.70">
    <property type="entry name" value="Aldolase class I"/>
    <property type="match status" value="1"/>
</dbReference>
<keyword evidence="2" id="KW-0479">Metal-binding</keyword>
<keyword evidence="3" id="KW-0408">Iron</keyword>
<accession>R4K6X4</accession>
<evidence type="ECO:0000256" key="2">
    <source>
        <dbReference type="ARBA" id="ARBA00022723"/>
    </source>
</evidence>
<dbReference type="Proteomes" id="UP000013523">
    <property type="component" value="Chromosome"/>
</dbReference>
<dbReference type="STRING" id="86416.Clopa_3526"/>
<dbReference type="HOGENOM" id="CLU_628041_0_0_9"/>
<dbReference type="InterPro" id="IPR058240">
    <property type="entry name" value="rSAM_sf"/>
</dbReference>
<dbReference type="OrthoDB" id="7021155at2"/>
<evidence type="ECO:0000313" key="6">
    <source>
        <dbReference type="EMBL" id="AGK98313.1"/>
    </source>
</evidence>
<evidence type="ECO:0000256" key="4">
    <source>
        <dbReference type="ARBA" id="ARBA00023014"/>
    </source>
</evidence>
<evidence type="ECO:0000259" key="5">
    <source>
        <dbReference type="PROSITE" id="PS51918"/>
    </source>
</evidence>
<evidence type="ECO:0000256" key="3">
    <source>
        <dbReference type="ARBA" id="ARBA00023004"/>
    </source>
</evidence>
<evidence type="ECO:0000313" key="7">
    <source>
        <dbReference type="Proteomes" id="UP000013523"/>
    </source>
</evidence>
<gene>
    <name evidence="6" type="ORF">Clopa_3526</name>
</gene>
<dbReference type="Pfam" id="PF04055">
    <property type="entry name" value="Radical_SAM"/>
    <property type="match status" value="1"/>
</dbReference>
<organism evidence="6 7">
    <name type="scientific">Clostridium pasteurianum BC1</name>
    <dbReference type="NCBI Taxonomy" id="86416"/>
    <lineage>
        <taxon>Bacteria</taxon>
        <taxon>Bacillati</taxon>
        <taxon>Bacillota</taxon>
        <taxon>Clostridia</taxon>
        <taxon>Eubacteriales</taxon>
        <taxon>Clostridiaceae</taxon>
        <taxon>Clostridium</taxon>
    </lineage>
</organism>
<dbReference type="eggNOG" id="COG0535">
    <property type="taxonomic scope" value="Bacteria"/>
</dbReference>
<sequence length="418" mass="47775">MASIASIDNAFSLIRGRIPGQVIIQYTDSCNGKCPQCGMRVTEQFKRSKFSEEEVKKIIDAASKQGVQALSFTGGEPFLYDEEILNLIRYAGDCNIEYIRTGTNGFIFRDSDSLGFEDKIKRLAESLSRTKLRNFWISIDSAEPETHERMRGLTGVIKGIEKALPIFHEFGIYPAANLGINRNTGGIGKIPSKMSDKNEFYTDFRNAFKEFYGFVINLGFTMVNACYPMSVDNDSKTDLQATYGATSTDNIIAFSKEEKIQVFKALLDTIPEFRSKIRLFTPLVSLYSLIKQYEGHGEHCLPCRGGIDFFFVSAKDGNTYPCGYRGTDNMGKFYNLDVKSIKEKPFCKKCDWECFRDPSELIGYLINSINNPLKFIIKNEKDKKYRELWKKDINYYRACDFFDGRKAPQQEKLKKFEV</sequence>
<dbReference type="CDD" id="cd01335">
    <property type="entry name" value="Radical_SAM"/>
    <property type="match status" value="1"/>
</dbReference>
<name>R4K6X4_CLOPA</name>
<dbReference type="GO" id="GO:0051536">
    <property type="term" value="F:iron-sulfur cluster binding"/>
    <property type="evidence" value="ECO:0007669"/>
    <property type="project" value="UniProtKB-KW"/>
</dbReference>
<dbReference type="RefSeq" id="WP_015616597.1">
    <property type="nucleotide sequence ID" value="NC_021182.1"/>
</dbReference>
<dbReference type="PANTHER" id="PTHR11228">
    <property type="entry name" value="RADICAL SAM DOMAIN PROTEIN"/>
    <property type="match status" value="1"/>
</dbReference>
<keyword evidence="1" id="KW-0949">S-adenosyl-L-methionine</keyword>
<dbReference type="EMBL" id="CP003261">
    <property type="protein sequence ID" value="AGK98313.1"/>
    <property type="molecule type" value="Genomic_DNA"/>
</dbReference>
<dbReference type="SFLD" id="SFLDS00029">
    <property type="entry name" value="Radical_SAM"/>
    <property type="match status" value="1"/>
</dbReference>
<evidence type="ECO:0000256" key="1">
    <source>
        <dbReference type="ARBA" id="ARBA00022691"/>
    </source>
</evidence>